<comment type="caution">
    <text evidence="3">The sequence shown here is derived from an EMBL/GenBank/DDBJ whole genome shotgun (WGS) entry which is preliminary data.</text>
</comment>
<feature type="signal peptide" evidence="2">
    <location>
        <begin position="1"/>
        <end position="32"/>
    </location>
</feature>
<feature type="transmembrane region" description="Helical" evidence="1">
    <location>
        <begin position="95"/>
        <end position="113"/>
    </location>
</feature>
<organism evidence="3 4">
    <name type="scientific">Candidatus Magasanikbacteria bacterium RIFCSPHIGHO2_02_FULL_51_14</name>
    <dbReference type="NCBI Taxonomy" id="1798683"/>
    <lineage>
        <taxon>Bacteria</taxon>
        <taxon>Candidatus Magasanikiibacteriota</taxon>
    </lineage>
</organism>
<keyword evidence="1" id="KW-0812">Transmembrane</keyword>
<dbReference type="Pfam" id="PF18895">
    <property type="entry name" value="T4SS_pilin"/>
    <property type="match status" value="1"/>
</dbReference>
<feature type="chain" id="PRO_5009525635" evidence="2">
    <location>
        <begin position="33"/>
        <end position="168"/>
    </location>
</feature>
<dbReference type="EMBL" id="MFQE01000065">
    <property type="protein sequence ID" value="OGH69720.1"/>
    <property type="molecule type" value="Genomic_DNA"/>
</dbReference>
<accession>A0A1F6MDT0</accession>
<evidence type="ECO:0000256" key="1">
    <source>
        <dbReference type="SAM" id="Phobius"/>
    </source>
</evidence>
<feature type="transmembrane region" description="Helical" evidence="1">
    <location>
        <begin position="134"/>
        <end position="156"/>
    </location>
</feature>
<keyword evidence="2" id="KW-0732">Signal</keyword>
<proteinExistence type="predicted"/>
<reference evidence="3 4" key="1">
    <citation type="journal article" date="2016" name="Nat. Commun.">
        <title>Thousands of microbial genomes shed light on interconnected biogeochemical processes in an aquifer system.</title>
        <authorList>
            <person name="Anantharaman K."/>
            <person name="Brown C.T."/>
            <person name="Hug L.A."/>
            <person name="Sharon I."/>
            <person name="Castelle C.J."/>
            <person name="Probst A.J."/>
            <person name="Thomas B.C."/>
            <person name="Singh A."/>
            <person name="Wilkins M.J."/>
            <person name="Karaoz U."/>
            <person name="Brodie E.L."/>
            <person name="Williams K.H."/>
            <person name="Hubbard S.S."/>
            <person name="Banfield J.F."/>
        </authorList>
    </citation>
    <scope>NUCLEOTIDE SEQUENCE [LARGE SCALE GENOMIC DNA]</scope>
</reference>
<evidence type="ECO:0000256" key="2">
    <source>
        <dbReference type="SAM" id="SignalP"/>
    </source>
</evidence>
<evidence type="ECO:0000313" key="3">
    <source>
        <dbReference type="EMBL" id="OGH69720.1"/>
    </source>
</evidence>
<dbReference type="STRING" id="1798683.A3C90_04065"/>
<dbReference type="AlphaFoldDB" id="A0A1F6MDT0"/>
<keyword evidence="1" id="KW-1133">Transmembrane helix</keyword>
<sequence>MYKTIALEKYRFVFLAAAAVLLSLLFAPTAYGQVALGGACSATAPCATGLTCVASVCQTVAAGECDPETDPFCIEPISAETKLGTASLQVTITRIINVALSLLGVVAVVIILVGGFKWMLAGGNEEKSTEARKLIFAGIIGLAIILSAFAIARFVLQSLGTATGTEGF</sequence>
<dbReference type="InterPro" id="IPR043993">
    <property type="entry name" value="T4SS_pilin"/>
</dbReference>
<name>A0A1F6MDT0_9BACT</name>
<protein>
    <submittedName>
        <fullName evidence="3">Uncharacterized protein</fullName>
    </submittedName>
</protein>
<gene>
    <name evidence="3" type="ORF">A3C90_04065</name>
</gene>
<evidence type="ECO:0000313" key="4">
    <source>
        <dbReference type="Proteomes" id="UP000177457"/>
    </source>
</evidence>
<keyword evidence="1" id="KW-0472">Membrane</keyword>
<dbReference type="Proteomes" id="UP000177457">
    <property type="component" value="Unassembled WGS sequence"/>
</dbReference>